<comment type="caution">
    <text evidence="2">The sequence shown here is derived from an EMBL/GenBank/DDBJ whole genome shotgun (WGS) entry which is preliminary data.</text>
</comment>
<sequence length="61" mass="7087">MSVLDWILIGAIILFFTGVAFFALGDLFRDRKFYKDKLKNIQKMSDYKQKKPVSNSGKAKR</sequence>
<evidence type="ECO:0000313" key="3">
    <source>
        <dbReference type="Proteomes" id="UP000614200"/>
    </source>
</evidence>
<keyword evidence="1" id="KW-1133">Transmembrane helix</keyword>
<keyword evidence="1" id="KW-0812">Transmembrane</keyword>
<reference evidence="2 3" key="1">
    <citation type="submission" date="2020-11" db="EMBL/GenBank/DDBJ databases">
        <title>Fusibacter basophilias sp. nov.</title>
        <authorList>
            <person name="Qiu D."/>
        </authorList>
    </citation>
    <scope>NUCLEOTIDE SEQUENCE [LARGE SCALE GENOMIC DNA]</scope>
    <source>
        <strain evidence="2 3">Q10-2</strain>
    </source>
</reference>
<gene>
    <name evidence="2" type="ORF">ISU02_08865</name>
</gene>
<evidence type="ECO:0000313" key="2">
    <source>
        <dbReference type="EMBL" id="MBF4693229.1"/>
    </source>
</evidence>
<protein>
    <submittedName>
        <fullName evidence="2">Uncharacterized protein</fullName>
    </submittedName>
</protein>
<proteinExistence type="predicted"/>
<dbReference type="RefSeq" id="WP_194701475.1">
    <property type="nucleotide sequence ID" value="NZ_JADKNH010000005.1"/>
</dbReference>
<organism evidence="2 3">
    <name type="scientific">Fusibacter ferrireducens</name>
    <dbReference type="NCBI Taxonomy" id="2785058"/>
    <lineage>
        <taxon>Bacteria</taxon>
        <taxon>Bacillati</taxon>
        <taxon>Bacillota</taxon>
        <taxon>Clostridia</taxon>
        <taxon>Eubacteriales</taxon>
        <taxon>Eubacteriales Family XII. Incertae Sedis</taxon>
        <taxon>Fusibacter</taxon>
    </lineage>
</organism>
<dbReference type="EMBL" id="JADKNH010000005">
    <property type="protein sequence ID" value="MBF4693229.1"/>
    <property type="molecule type" value="Genomic_DNA"/>
</dbReference>
<dbReference type="Proteomes" id="UP000614200">
    <property type="component" value="Unassembled WGS sequence"/>
</dbReference>
<keyword evidence="1" id="KW-0472">Membrane</keyword>
<evidence type="ECO:0000256" key="1">
    <source>
        <dbReference type="SAM" id="Phobius"/>
    </source>
</evidence>
<feature type="transmembrane region" description="Helical" evidence="1">
    <location>
        <begin position="6"/>
        <end position="28"/>
    </location>
</feature>
<name>A0ABR9ZUH6_9FIRM</name>
<accession>A0ABR9ZUH6</accession>
<keyword evidence="3" id="KW-1185">Reference proteome</keyword>